<dbReference type="STRING" id="1278311.GCA_000428705_00827"/>
<sequence length="547" mass="61815">MKKIILGLTILISAMVLVACSSKREEPSLEVPLEITVKVNVKTDITTDILAFDQDGNDIKDSIELTTESSNVEISGKEITVKEIGSELVKVTVTDSKNKKVKTSKTIFIDAIANDSVIEGKVIDYKFDDISAEALNGFKVLEGDNEGILSVSKGSLVYDNNVENAKLVKAIDLDEGSSYKIKLFLQASKELTDVKLSILGVTKTFNINEELQVFEVVVDAFSDHKLEELVLDLGQNKDYKLLVERLFVEISSGLELQVIDLSEFSHINDNGASTFEVKDDKAILDITEPAAGIWEQKLIREGIQLVANKKYILSYTIKATEDIKYEFIARVLDQQSNGRDENYVWSGPEVKKNEERTFKHVFETNDKDINDFEMFFQVGNQNSPVTIEISDVNLEYYNVFEEEVTRFTGVTGIKSFEGQDAEASLYIDLDSKELVYDVKQFGKVDWHNKVFIEDLLFKADSRYRIDLKIRADKAAELFFAVNPMGQWEPKIADTIKLTTEYQTFSYETESFQTFNQNFEILFQLGGFNEGSAKIFFESITITQLVKG</sequence>
<proteinExistence type="predicted"/>
<dbReference type="AlphaFoldDB" id="A0A449BFQ0"/>
<keyword evidence="2" id="KW-0732">Signal</keyword>
<dbReference type="SUPFAM" id="SSF49785">
    <property type="entry name" value="Galactose-binding domain-like"/>
    <property type="match status" value="2"/>
</dbReference>
<name>A0A449BFQ0_HAPAX</name>
<dbReference type="Gene3D" id="2.60.120.260">
    <property type="entry name" value="Galactose-binding domain-like"/>
    <property type="match status" value="2"/>
</dbReference>
<dbReference type="PROSITE" id="PS51257">
    <property type="entry name" value="PROKAR_LIPOPROTEIN"/>
    <property type="match status" value="1"/>
</dbReference>
<feature type="chain" id="PRO_5019129446" description="CBM-cenC domain-containing protein" evidence="2">
    <location>
        <begin position="20"/>
        <end position="547"/>
    </location>
</feature>
<protein>
    <recommendedName>
        <fullName evidence="3">CBM-cenC domain-containing protein</fullName>
    </recommendedName>
</protein>
<dbReference type="EMBL" id="LR215048">
    <property type="protein sequence ID" value="VEU81287.1"/>
    <property type="molecule type" value="Genomic_DNA"/>
</dbReference>
<dbReference type="InterPro" id="IPR008979">
    <property type="entry name" value="Galactose-bd-like_sf"/>
</dbReference>
<accession>A0A449BFQ0</accession>
<keyword evidence="5" id="KW-1185">Reference proteome</keyword>
<organism evidence="4 5">
    <name type="scientific">Haploplasma axanthum</name>
    <name type="common">Acholeplasma axanthum</name>
    <dbReference type="NCBI Taxonomy" id="29552"/>
    <lineage>
        <taxon>Bacteria</taxon>
        <taxon>Bacillati</taxon>
        <taxon>Mycoplasmatota</taxon>
        <taxon>Mollicutes</taxon>
        <taxon>Acholeplasmatales</taxon>
        <taxon>Acholeplasmataceae</taxon>
        <taxon>Haploplasma</taxon>
    </lineage>
</organism>
<dbReference type="GO" id="GO:0016798">
    <property type="term" value="F:hydrolase activity, acting on glycosyl bonds"/>
    <property type="evidence" value="ECO:0007669"/>
    <property type="project" value="InterPro"/>
</dbReference>
<dbReference type="OrthoDB" id="384509at2"/>
<gene>
    <name evidence="4" type="ORF">NCTC10138_01685</name>
</gene>
<feature type="signal peptide" evidence="2">
    <location>
        <begin position="1"/>
        <end position="19"/>
    </location>
</feature>
<feature type="domain" description="CBM-cenC" evidence="3">
    <location>
        <begin position="271"/>
        <end position="380"/>
    </location>
</feature>
<dbReference type="InterPro" id="IPR013783">
    <property type="entry name" value="Ig-like_fold"/>
</dbReference>
<evidence type="ECO:0000256" key="2">
    <source>
        <dbReference type="SAM" id="SignalP"/>
    </source>
</evidence>
<evidence type="ECO:0000259" key="3">
    <source>
        <dbReference type="Pfam" id="PF02018"/>
    </source>
</evidence>
<reference evidence="4 5" key="1">
    <citation type="submission" date="2019-01" db="EMBL/GenBank/DDBJ databases">
        <authorList>
            <consortium name="Pathogen Informatics"/>
        </authorList>
    </citation>
    <scope>NUCLEOTIDE SEQUENCE [LARGE SCALE GENOMIC DNA]</scope>
    <source>
        <strain evidence="4 5">NCTC10138</strain>
    </source>
</reference>
<evidence type="ECO:0000313" key="4">
    <source>
        <dbReference type="EMBL" id="VEU81287.1"/>
    </source>
</evidence>
<dbReference type="InterPro" id="IPR003305">
    <property type="entry name" value="CenC_carb-bd"/>
</dbReference>
<dbReference type="RefSeq" id="WP_026390433.1">
    <property type="nucleotide sequence ID" value="NZ_LR215048.1"/>
</dbReference>
<dbReference type="Gene3D" id="2.60.40.10">
    <property type="entry name" value="Immunoglobulins"/>
    <property type="match status" value="1"/>
</dbReference>
<dbReference type="Pfam" id="PF02018">
    <property type="entry name" value="CBM_4_9"/>
    <property type="match status" value="1"/>
</dbReference>
<keyword evidence="1" id="KW-0378">Hydrolase</keyword>
<dbReference type="Proteomes" id="UP000289841">
    <property type="component" value="Chromosome"/>
</dbReference>
<evidence type="ECO:0000313" key="5">
    <source>
        <dbReference type="Proteomes" id="UP000289841"/>
    </source>
</evidence>
<evidence type="ECO:0000256" key="1">
    <source>
        <dbReference type="ARBA" id="ARBA00022801"/>
    </source>
</evidence>
<dbReference type="KEGG" id="aaxa:NCTC10138_01685"/>